<keyword evidence="3" id="KW-1185">Reference proteome</keyword>
<sequence>MCQIADSWCKKKKEIVACRGEKILYFNGRGLIFLMNTRKGKIYFPTGQLSRILVSCERKIWDWGCSFQFRDRADLRGAVQAGRGPRIGVLLPDGTPGPKRAYPQDYLADDSY</sequence>
<dbReference type="AlphaFoldDB" id="A0AAV4SRH9"/>
<dbReference type="Proteomes" id="UP001054945">
    <property type="component" value="Unassembled WGS sequence"/>
</dbReference>
<dbReference type="EMBL" id="BPLR01009939">
    <property type="protein sequence ID" value="GIY35604.1"/>
    <property type="molecule type" value="Genomic_DNA"/>
</dbReference>
<evidence type="ECO:0000313" key="2">
    <source>
        <dbReference type="EMBL" id="GIY35604.1"/>
    </source>
</evidence>
<protein>
    <submittedName>
        <fullName evidence="2">Uncharacterized protein</fullName>
    </submittedName>
</protein>
<comment type="caution">
    <text evidence="2">The sequence shown here is derived from an EMBL/GenBank/DDBJ whole genome shotgun (WGS) entry which is preliminary data.</text>
</comment>
<accession>A0AAV4SRH9</accession>
<gene>
    <name evidence="2" type="ORF">CEXT_679101</name>
</gene>
<evidence type="ECO:0000256" key="1">
    <source>
        <dbReference type="SAM" id="MobiDB-lite"/>
    </source>
</evidence>
<evidence type="ECO:0000313" key="3">
    <source>
        <dbReference type="Proteomes" id="UP001054945"/>
    </source>
</evidence>
<organism evidence="2 3">
    <name type="scientific">Caerostris extrusa</name>
    <name type="common">Bark spider</name>
    <name type="synonym">Caerostris bankana</name>
    <dbReference type="NCBI Taxonomy" id="172846"/>
    <lineage>
        <taxon>Eukaryota</taxon>
        <taxon>Metazoa</taxon>
        <taxon>Ecdysozoa</taxon>
        <taxon>Arthropoda</taxon>
        <taxon>Chelicerata</taxon>
        <taxon>Arachnida</taxon>
        <taxon>Araneae</taxon>
        <taxon>Araneomorphae</taxon>
        <taxon>Entelegynae</taxon>
        <taxon>Araneoidea</taxon>
        <taxon>Araneidae</taxon>
        <taxon>Caerostris</taxon>
    </lineage>
</organism>
<proteinExistence type="predicted"/>
<name>A0AAV4SRH9_CAEEX</name>
<reference evidence="2 3" key="1">
    <citation type="submission" date="2021-06" db="EMBL/GenBank/DDBJ databases">
        <title>Caerostris extrusa draft genome.</title>
        <authorList>
            <person name="Kono N."/>
            <person name="Arakawa K."/>
        </authorList>
    </citation>
    <scope>NUCLEOTIDE SEQUENCE [LARGE SCALE GENOMIC DNA]</scope>
</reference>
<feature type="region of interest" description="Disordered" evidence="1">
    <location>
        <begin position="92"/>
        <end position="112"/>
    </location>
</feature>